<dbReference type="Gene3D" id="1.10.10.10">
    <property type="entry name" value="Winged helix-like DNA-binding domain superfamily/Winged helix DNA-binding domain"/>
    <property type="match status" value="1"/>
</dbReference>
<dbReference type="PANTHER" id="PTHR23131:SF0">
    <property type="entry name" value="ENDORIBONUCLEASE LACTB2"/>
    <property type="match status" value="1"/>
</dbReference>
<dbReference type="RefSeq" id="WP_211311806.1">
    <property type="nucleotide sequence ID" value="NZ_BAAABL010000021.1"/>
</dbReference>
<dbReference type="InterPro" id="IPR001279">
    <property type="entry name" value="Metallo-B-lactamas"/>
</dbReference>
<dbReference type="Pfam" id="PF00753">
    <property type="entry name" value="Lactamase_B"/>
    <property type="match status" value="1"/>
</dbReference>
<dbReference type="AlphaFoldDB" id="A0AAV3S506"/>
<name>A0AAV3S506_9EURY</name>
<comment type="caution">
    <text evidence="2">The sequence shown here is derived from an EMBL/GenBank/DDBJ whole genome shotgun (WGS) entry which is preliminary data.</text>
</comment>
<feature type="domain" description="Metallo-beta-lactamase" evidence="1">
    <location>
        <begin position="19"/>
        <end position="166"/>
    </location>
</feature>
<dbReference type="Proteomes" id="UP001500837">
    <property type="component" value="Unassembled WGS sequence"/>
</dbReference>
<dbReference type="SUPFAM" id="SSF56281">
    <property type="entry name" value="Metallo-hydrolase/oxidoreductase"/>
    <property type="match status" value="1"/>
</dbReference>
<dbReference type="EMBL" id="BAAABL010000021">
    <property type="protein sequence ID" value="GAA0292993.1"/>
    <property type="molecule type" value="Genomic_DNA"/>
</dbReference>
<reference evidence="2 3" key="1">
    <citation type="journal article" date="2019" name="Int. J. Syst. Evol. Microbiol.">
        <title>The Global Catalogue of Microorganisms (GCM) 10K type strain sequencing project: providing services to taxonomists for standard genome sequencing and annotation.</title>
        <authorList>
            <consortium name="The Broad Institute Genomics Platform"/>
            <consortium name="The Broad Institute Genome Sequencing Center for Infectious Disease"/>
            <person name="Wu L."/>
            <person name="Ma J."/>
        </authorList>
    </citation>
    <scope>NUCLEOTIDE SEQUENCE [LARGE SCALE GENOMIC DNA]</scope>
    <source>
        <strain evidence="2 3">JCM 16330</strain>
    </source>
</reference>
<dbReference type="SMART" id="SM00849">
    <property type="entry name" value="Lactamase_B"/>
    <property type="match status" value="1"/>
</dbReference>
<proteinExistence type="predicted"/>
<protein>
    <submittedName>
        <fullName evidence="2">MBL fold metallo-hydrolase</fullName>
    </submittedName>
</protein>
<organism evidence="2 3">
    <name type="scientific">Halarchaeum salinum</name>
    <dbReference type="NCBI Taxonomy" id="489912"/>
    <lineage>
        <taxon>Archaea</taxon>
        <taxon>Methanobacteriati</taxon>
        <taxon>Methanobacteriota</taxon>
        <taxon>Stenosarchaea group</taxon>
        <taxon>Halobacteria</taxon>
        <taxon>Halobacteriales</taxon>
        <taxon>Halobacteriaceae</taxon>
    </lineage>
</organism>
<dbReference type="PANTHER" id="PTHR23131">
    <property type="entry name" value="ENDORIBONUCLEASE LACTB2"/>
    <property type="match status" value="1"/>
</dbReference>
<accession>A0AAV3S506</accession>
<evidence type="ECO:0000313" key="3">
    <source>
        <dbReference type="Proteomes" id="UP001500837"/>
    </source>
</evidence>
<dbReference type="InterPro" id="IPR036866">
    <property type="entry name" value="RibonucZ/Hydroxyglut_hydro"/>
</dbReference>
<keyword evidence="3" id="KW-1185">Reference proteome</keyword>
<evidence type="ECO:0000313" key="2">
    <source>
        <dbReference type="EMBL" id="GAA0292993.1"/>
    </source>
</evidence>
<dbReference type="InterPro" id="IPR041516">
    <property type="entry name" value="LACTB2_WH"/>
</dbReference>
<dbReference type="Gene3D" id="3.60.15.10">
    <property type="entry name" value="Ribonuclease Z/Hydroxyacylglutathione hydrolase-like"/>
    <property type="match status" value="1"/>
</dbReference>
<sequence>MSGVERVPVPADHPVPGGRTNTYVVDDVLVDPAARCARLDELTDIEHIVATHTHPDHVDGLAHYAERADATVWAYAPYAERFADATDVVPDRTYREGDTVGTLDVVATPGHAPDHVAFTVGDASLVGDCCRADGSIAITNEGDLRAFLTSLRRLYARDPAVLYPGHGDPIERPRERLAAIVAHRREREREVLAAVEAGARTVSAIVDAVYDTNLGAYRDLAAATVRAHLDKLAVERRVTREATPGGTRWCKTRSPP</sequence>
<gene>
    <name evidence="2" type="ORF">GCM10009066_04450</name>
</gene>
<dbReference type="InterPro" id="IPR050662">
    <property type="entry name" value="Sec-metab_biosynth-thioest"/>
</dbReference>
<evidence type="ECO:0000259" key="1">
    <source>
        <dbReference type="SMART" id="SM00849"/>
    </source>
</evidence>
<dbReference type="Pfam" id="PF17778">
    <property type="entry name" value="WHD_BLACT"/>
    <property type="match status" value="1"/>
</dbReference>
<dbReference type="InterPro" id="IPR036388">
    <property type="entry name" value="WH-like_DNA-bd_sf"/>
</dbReference>